<evidence type="ECO:0000313" key="2">
    <source>
        <dbReference type="EMBL" id="TWJ28524.1"/>
    </source>
</evidence>
<dbReference type="CDD" id="cd00383">
    <property type="entry name" value="trans_reg_C"/>
    <property type="match status" value="1"/>
</dbReference>
<dbReference type="InterPro" id="IPR001867">
    <property type="entry name" value="OmpR/PhoB-type_DNA-bd"/>
</dbReference>
<comment type="caution">
    <text evidence="2">The sequence shown here is derived from an EMBL/GenBank/DDBJ whole genome shotgun (WGS) entry which is preliminary data.</text>
</comment>
<proteinExistence type="predicted"/>
<dbReference type="SMART" id="SM00862">
    <property type="entry name" value="Trans_reg_C"/>
    <property type="match status" value="1"/>
</dbReference>
<dbReference type="EMBL" id="VLLP01000001">
    <property type="protein sequence ID" value="TWJ28524.1"/>
    <property type="molecule type" value="Genomic_DNA"/>
</dbReference>
<dbReference type="Pfam" id="PF00486">
    <property type="entry name" value="Trans_reg_C"/>
    <property type="match status" value="1"/>
</dbReference>
<dbReference type="GO" id="GO:0003677">
    <property type="term" value="F:DNA binding"/>
    <property type="evidence" value="ECO:0007669"/>
    <property type="project" value="UniProtKB-UniRule"/>
</dbReference>
<dbReference type="GO" id="GO:0000160">
    <property type="term" value="P:phosphorelay signal transduction system"/>
    <property type="evidence" value="ECO:0007669"/>
    <property type="project" value="InterPro"/>
</dbReference>
<keyword evidence="1" id="KW-0238">DNA-binding</keyword>
<dbReference type="Gene3D" id="1.10.10.10">
    <property type="entry name" value="Winged helix-like DNA-binding domain superfamily/Winged helix DNA-binding domain"/>
    <property type="match status" value="1"/>
</dbReference>
<name>A0A562WG35_9ACTN</name>
<evidence type="ECO:0000313" key="3">
    <source>
        <dbReference type="Proteomes" id="UP000319728"/>
    </source>
</evidence>
<organism evidence="2 3">
    <name type="scientific">Micromonospora sagamiensis</name>
    <dbReference type="NCBI Taxonomy" id="47875"/>
    <lineage>
        <taxon>Bacteria</taxon>
        <taxon>Bacillati</taxon>
        <taxon>Actinomycetota</taxon>
        <taxon>Actinomycetes</taxon>
        <taxon>Micromonosporales</taxon>
        <taxon>Micromonosporaceae</taxon>
        <taxon>Micromonospora</taxon>
    </lineage>
</organism>
<keyword evidence="3" id="KW-1185">Reference proteome</keyword>
<protein>
    <submittedName>
        <fullName evidence="2">Two-component system KDP operon response regulator KdpE</fullName>
    </submittedName>
</protein>
<reference evidence="2 3" key="1">
    <citation type="submission" date="2019-07" db="EMBL/GenBank/DDBJ databases">
        <title>R&amp;d 2014.</title>
        <authorList>
            <person name="Klenk H.-P."/>
        </authorList>
    </citation>
    <scope>NUCLEOTIDE SEQUENCE [LARGE SCALE GENOMIC DNA]</scope>
    <source>
        <strain evidence="2 3">DSM 43912</strain>
    </source>
</reference>
<dbReference type="Proteomes" id="UP000319728">
    <property type="component" value="Unassembled WGS sequence"/>
</dbReference>
<accession>A0A562WG35</accession>
<dbReference type="GO" id="GO:0006355">
    <property type="term" value="P:regulation of DNA-templated transcription"/>
    <property type="evidence" value="ECO:0007669"/>
    <property type="project" value="InterPro"/>
</dbReference>
<gene>
    <name evidence="2" type="ORF">JD81_02029</name>
</gene>
<dbReference type="InterPro" id="IPR036388">
    <property type="entry name" value="WH-like_DNA-bd_sf"/>
</dbReference>
<dbReference type="AlphaFoldDB" id="A0A562WG35"/>
<evidence type="ECO:0000256" key="1">
    <source>
        <dbReference type="ARBA" id="ARBA00023125"/>
    </source>
</evidence>
<dbReference type="PROSITE" id="PS51755">
    <property type="entry name" value="OMPR_PHOB"/>
    <property type="match status" value="1"/>
</dbReference>
<sequence>MLEKLLRHPGKLISQRQLLHDVWGPGYQHETNYLRQYMAQLRRKLEDDPARPRHLITEPGMGYRYRP</sequence>
<dbReference type="SUPFAM" id="SSF46894">
    <property type="entry name" value="C-terminal effector domain of the bipartite response regulators"/>
    <property type="match status" value="1"/>
</dbReference>
<dbReference type="InterPro" id="IPR016032">
    <property type="entry name" value="Sig_transdc_resp-reg_C-effctor"/>
</dbReference>